<dbReference type="AlphaFoldDB" id="A0A1I4TYT9"/>
<dbReference type="EMBL" id="FOUF01000036">
    <property type="protein sequence ID" value="SFM81966.1"/>
    <property type="molecule type" value="Genomic_DNA"/>
</dbReference>
<dbReference type="Pfam" id="PF13689">
    <property type="entry name" value="DUF4154"/>
    <property type="match status" value="1"/>
</dbReference>
<dbReference type="OrthoDB" id="8527941at2"/>
<evidence type="ECO:0008006" key="3">
    <source>
        <dbReference type="Google" id="ProtNLM"/>
    </source>
</evidence>
<organism evidence="1 2">
    <name type="scientific">Nitrosomonas nitrosa</name>
    <dbReference type="NCBI Taxonomy" id="52442"/>
    <lineage>
        <taxon>Bacteria</taxon>
        <taxon>Pseudomonadati</taxon>
        <taxon>Pseudomonadota</taxon>
        <taxon>Betaproteobacteria</taxon>
        <taxon>Nitrosomonadales</taxon>
        <taxon>Nitrosomonadaceae</taxon>
        <taxon>Nitrosomonas</taxon>
    </lineage>
</organism>
<proteinExistence type="predicted"/>
<protein>
    <recommendedName>
        <fullName evidence="3">YfiR family protein</fullName>
    </recommendedName>
</protein>
<evidence type="ECO:0000313" key="1">
    <source>
        <dbReference type="EMBL" id="SFM81966.1"/>
    </source>
</evidence>
<keyword evidence="2" id="KW-1185">Reference proteome</keyword>
<name>A0A1I4TYT9_9PROT</name>
<reference evidence="1 2" key="1">
    <citation type="submission" date="2016-10" db="EMBL/GenBank/DDBJ databases">
        <authorList>
            <person name="de Groot N.N."/>
        </authorList>
    </citation>
    <scope>NUCLEOTIDE SEQUENCE [LARGE SCALE GENOMIC DNA]</scope>
    <source>
        <strain evidence="1 2">Nm146</strain>
    </source>
</reference>
<accession>A0A1I4TYT9</accession>
<dbReference type="STRING" id="52442.SAMN05421880_13619"/>
<evidence type="ECO:0000313" key="2">
    <source>
        <dbReference type="Proteomes" id="UP000199561"/>
    </source>
</evidence>
<dbReference type="RefSeq" id="WP_090671975.1">
    <property type="nucleotide sequence ID" value="NZ_FOUF01000036.1"/>
</dbReference>
<sequence length="192" mass="21653">MPIVRTVFVLIAPNLPLRLKSLALSLLVGFLLCSYSLFTRAEEPTEYRLKTAFLYNFATYTQWPSDNRSTFNLCIYGDNPFGNHLDHLLEKKVDTRAISIHQKTRLEELEECHLVFISQSAVVTLDSILQALQGKPILTVTDQPGIGKRGVMLNMEIKDGKIAFDANLGIARKAGLNLSSQLLRFAHEVYQE</sequence>
<dbReference type="Proteomes" id="UP000199561">
    <property type="component" value="Unassembled WGS sequence"/>
</dbReference>
<dbReference type="InterPro" id="IPR025293">
    <property type="entry name" value="YfiR/HmsC-like"/>
</dbReference>
<gene>
    <name evidence="1" type="ORF">SAMN05421880_13619</name>
</gene>